<feature type="non-terminal residue" evidence="1">
    <location>
        <position position="136"/>
    </location>
</feature>
<dbReference type="Proteomes" id="UP000748756">
    <property type="component" value="Unassembled WGS sequence"/>
</dbReference>
<evidence type="ECO:0000313" key="1">
    <source>
        <dbReference type="EMBL" id="KAF9142524.1"/>
    </source>
</evidence>
<gene>
    <name evidence="1" type="ORF">BG015_000793</name>
</gene>
<dbReference type="OrthoDB" id="2399838at2759"/>
<protein>
    <submittedName>
        <fullName evidence="1">Uncharacterized protein</fullName>
    </submittedName>
</protein>
<proteinExistence type="predicted"/>
<accession>A0A9P5RQM0</accession>
<dbReference type="EMBL" id="JAAAUQ010001131">
    <property type="protein sequence ID" value="KAF9142524.1"/>
    <property type="molecule type" value="Genomic_DNA"/>
</dbReference>
<evidence type="ECO:0000313" key="2">
    <source>
        <dbReference type="Proteomes" id="UP000748756"/>
    </source>
</evidence>
<reference evidence="1" key="1">
    <citation type="journal article" date="2020" name="Fungal Divers.">
        <title>Resolving the Mortierellaceae phylogeny through synthesis of multi-gene phylogenetics and phylogenomics.</title>
        <authorList>
            <person name="Vandepol N."/>
            <person name="Liber J."/>
            <person name="Desiro A."/>
            <person name="Na H."/>
            <person name="Kennedy M."/>
            <person name="Barry K."/>
            <person name="Grigoriev I.V."/>
            <person name="Miller A.N."/>
            <person name="O'Donnell K."/>
            <person name="Stajich J.E."/>
            <person name="Bonito G."/>
        </authorList>
    </citation>
    <scope>NUCLEOTIDE SEQUENCE</scope>
    <source>
        <strain evidence="1">NRRL 6426</strain>
    </source>
</reference>
<sequence length="136" mass="15751">TVMREPLNVIRCATSEIELQAKWNNFKSLFPLATKLISYLEKQWMVLKKLAKWALYLRENYQDTNTNNLVESWHDLVCLLQGVVDVDFRTAHFKITHGVQPMVFSQYEKAKKAKVLALAFDVVSNMVSEAAELFKL</sequence>
<keyword evidence="2" id="KW-1185">Reference proteome</keyword>
<dbReference type="AlphaFoldDB" id="A0A9P5RQM0"/>
<organism evidence="1 2">
    <name type="scientific">Linnemannia schmuckeri</name>
    <dbReference type="NCBI Taxonomy" id="64567"/>
    <lineage>
        <taxon>Eukaryota</taxon>
        <taxon>Fungi</taxon>
        <taxon>Fungi incertae sedis</taxon>
        <taxon>Mucoromycota</taxon>
        <taxon>Mortierellomycotina</taxon>
        <taxon>Mortierellomycetes</taxon>
        <taxon>Mortierellales</taxon>
        <taxon>Mortierellaceae</taxon>
        <taxon>Linnemannia</taxon>
    </lineage>
</organism>
<name>A0A9P5RQM0_9FUNG</name>
<comment type="caution">
    <text evidence="1">The sequence shown here is derived from an EMBL/GenBank/DDBJ whole genome shotgun (WGS) entry which is preliminary data.</text>
</comment>